<comment type="caution">
    <text evidence="14">The sequence shown here is derived from an EMBL/GenBank/DDBJ whole genome shotgun (WGS) entry which is preliminary data.</text>
</comment>
<protein>
    <recommendedName>
        <fullName evidence="3 10">Mediator of RNA polymerase II transcription subunit 13</fullName>
    </recommendedName>
    <alternativeName>
        <fullName evidence="9 10">Mediator complex subunit 13</fullName>
    </alternativeName>
</protein>
<dbReference type="PANTHER" id="PTHR48249">
    <property type="entry name" value="MEDIATOR OF RNA POLYMERASE II TRANSCRIPTION SUBUNIT 13"/>
    <property type="match status" value="1"/>
</dbReference>
<evidence type="ECO:0000256" key="5">
    <source>
        <dbReference type="ARBA" id="ARBA00023015"/>
    </source>
</evidence>
<dbReference type="Pfam" id="PF11597">
    <property type="entry name" value="Med13_N"/>
    <property type="match status" value="1"/>
</dbReference>
<feature type="compositionally biased region" description="Basic and acidic residues" evidence="11">
    <location>
        <begin position="454"/>
        <end position="484"/>
    </location>
</feature>
<evidence type="ECO:0000256" key="7">
    <source>
        <dbReference type="ARBA" id="ARBA00023163"/>
    </source>
</evidence>
<feature type="compositionally biased region" description="Acidic residues" evidence="11">
    <location>
        <begin position="514"/>
        <end position="528"/>
    </location>
</feature>
<evidence type="ECO:0000259" key="12">
    <source>
        <dbReference type="Pfam" id="PF06333"/>
    </source>
</evidence>
<feature type="region of interest" description="Disordered" evidence="11">
    <location>
        <begin position="416"/>
        <end position="543"/>
    </location>
</feature>
<keyword evidence="5 10" id="KW-0805">Transcription regulation</keyword>
<comment type="subunit">
    <text evidence="10">Component of the SRB8-11 complex, which itself associates with the Mediator complex.</text>
</comment>
<feature type="compositionally biased region" description="Low complexity" evidence="11">
    <location>
        <begin position="1122"/>
        <end position="1140"/>
    </location>
</feature>
<evidence type="ECO:0000313" key="15">
    <source>
        <dbReference type="Proteomes" id="UP000007060"/>
    </source>
</evidence>
<dbReference type="GO" id="GO:0003713">
    <property type="term" value="F:transcription coactivator activity"/>
    <property type="evidence" value="ECO:0007669"/>
    <property type="project" value="TreeGrafter"/>
</dbReference>
<feature type="compositionally biased region" description="Basic and acidic residues" evidence="11">
    <location>
        <begin position="672"/>
        <end position="685"/>
    </location>
</feature>
<feature type="compositionally biased region" description="Polar residues" evidence="11">
    <location>
        <begin position="416"/>
        <end position="427"/>
    </location>
</feature>
<keyword evidence="4 10" id="KW-0678">Repressor</keyword>
<accession>A6ZZ35</accession>
<proteinExistence type="inferred from homology"/>
<comment type="function">
    <text evidence="10">Component of the SRB8-11 complex. The SRB8-11 complex is a regulatory module of the Mediator complex which is itself involved in regulation of basal and activated RNA polymerase II-dependent transcription. The SRB8-11 complex may be involved in the transcriptional repression of a subset of genes regulated by Mediator. It may inhibit the association of the Mediator complex with RNA polymerase II to form the holoenzyme complex.</text>
</comment>
<evidence type="ECO:0000256" key="10">
    <source>
        <dbReference type="RuleBase" id="RU364134"/>
    </source>
</evidence>
<feature type="region of interest" description="Disordered" evidence="11">
    <location>
        <begin position="655"/>
        <end position="693"/>
    </location>
</feature>
<evidence type="ECO:0000256" key="11">
    <source>
        <dbReference type="SAM" id="MobiDB-lite"/>
    </source>
</evidence>
<dbReference type="PANTHER" id="PTHR48249:SF3">
    <property type="entry name" value="MEDIATOR OF RNA POLYMERASE II TRANSCRIPTION SUBUNIT 13"/>
    <property type="match status" value="1"/>
</dbReference>
<dbReference type="Pfam" id="PF06333">
    <property type="entry name" value="Med13_C"/>
    <property type="match status" value="2"/>
</dbReference>
<organism evidence="14 15">
    <name type="scientific">Saccharomyces cerevisiae (strain YJM789)</name>
    <name type="common">Baker's yeast</name>
    <dbReference type="NCBI Taxonomy" id="307796"/>
    <lineage>
        <taxon>Eukaryota</taxon>
        <taxon>Fungi</taxon>
        <taxon>Dikarya</taxon>
        <taxon>Ascomycota</taxon>
        <taxon>Saccharomycotina</taxon>
        <taxon>Saccharomycetes</taxon>
        <taxon>Saccharomycetales</taxon>
        <taxon>Saccharomycetaceae</taxon>
        <taxon>Saccharomyces</taxon>
    </lineage>
</organism>
<feature type="compositionally biased region" description="Acidic residues" evidence="11">
    <location>
        <begin position="657"/>
        <end position="671"/>
    </location>
</feature>
<feature type="domain" description="Mediator complex subunit Med13 N-terminal" evidence="13">
    <location>
        <begin position="8"/>
        <end position="279"/>
    </location>
</feature>
<comment type="similarity">
    <text evidence="2 10">Belongs to the Mediator complex subunit 13 family.</text>
</comment>
<evidence type="ECO:0000256" key="1">
    <source>
        <dbReference type="ARBA" id="ARBA00004123"/>
    </source>
</evidence>
<feature type="compositionally biased region" description="Basic and acidic residues" evidence="11">
    <location>
        <begin position="429"/>
        <end position="439"/>
    </location>
</feature>
<dbReference type="HOGENOM" id="CLU_242296_0_0_1"/>
<gene>
    <name evidence="14" type="primary">SSN2</name>
    <name evidence="14" type="ORF">SCY_1324</name>
</gene>
<evidence type="ECO:0000256" key="4">
    <source>
        <dbReference type="ARBA" id="ARBA00022491"/>
    </source>
</evidence>
<feature type="compositionally biased region" description="Polar residues" evidence="11">
    <location>
        <begin position="440"/>
        <end position="453"/>
    </location>
</feature>
<dbReference type="InterPro" id="IPR051139">
    <property type="entry name" value="Mediator_complx_sub13"/>
</dbReference>
<reference evidence="14 15" key="1">
    <citation type="journal article" date="2007" name="Proc. Natl. Acad. Sci. U.S.A.">
        <title>Genome sequencing and comparative analysis of Saccharomyces cerevisiae strain YJM789.</title>
        <authorList>
            <person name="Wei W."/>
            <person name="McCusker J.H."/>
            <person name="Hyman R.W."/>
            <person name="Jones T."/>
            <person name="Ning Y."/>
            <person name="Cao Z."/>
            <person name="Gu Z."/>
            <person name="Bruno D."/>
            <person name="Miranda M."/>
            <person name="Nguyen M."/>
            <person name="Wilhelmy J."/>
            <person name="Komp C."/>
            <person name="Tamse R."/>
            <person name="Wang X."/>
            <person name="Jia P."/>
            <person name="Luedi P."/>
            <person name="Oefner P.J."/>
            <person name="David L."/>
            <person name="Dietrich F.S."/>
            <person name="Li Y."/>
            <person name="Davis R.W."/>
            <person name="Steinmetz L.M."/>
        </authorList>
    </citation>
    <scope>NUCLEOTIDE SEQUENCE [LARGE SCALE GENOMIC DNA]</scope>
    <source>
        <strain evidence="14 15">YJM789</strain>
    </source>
</reference>
<evidence type="ECO:0000256" key="9">
    <source>
        <dbReference type="ARBA" id="ARBA00032008"/>
    </source>
</evidence>
<feature type="compositionally biased region" description="Acidic residues" evidence="11">
    <location>
        <begin position="485"/>
        <end position="495"/>
    </location>
</feature>
<comment type="subcellular location">
    <subcellularLocation>
        <location evidence="1 10">Nucleus</location>
    </subcellularLocation>
</comment>
<evidence type="ECO:0000313" key="14">
    <source>
        <dbReference type="EMBL" id="EDN60765.1"/>
    </source>
</evidence>
<keyword evidence="7 10" id="KW-0804">Transcription</keyword>
<evidence type="ECO:0000259" key="13">
    <source>
        <dbReference type="Pfam" id="PF11597"/>
    </source>
</evidence>
<name>A6ZZ35_YEAS7</name>
<feature type="domain" description="Mediator complex subunit Med13 C-terminal" evidence="12">
    <location>
        <begin position="1134"/>
        <end position="1256"/>
    </location>
</feature>
<evidence type="ECO:0000256" key="6">
    <source>
        <dbReference type="ARBA" id="ARBA00023159"/>
    </source>
</evidence>
<dbReference type="EMBL" id="AAFW02000145">
    <property type="protein sequence ID" value="EDN60765.1"/>
    <property type="molecule type" value="Genomic_DNA"/>
</dbReference>
<dbReference type="OrthoDB" id="103819at2759"/>
<evidence type="ECO:0000256" key="8">
    <source>
        <dbReference type="ARBA" id="ARBA00023242"/>
    </source>
</evidence>
<sequence>MSSDASTYRLEDVLSSFYRVEKIKKINYHQYISKAQNDQWSIQMEFMLRKQDPKTLVALLSRDLWCFSINDDPVPTPPAIEHKPVSPDKIGTFTADYSKPNLPPHYALFLKALRRKIYINLALGSHNKLIQFGNACISLSGVPNYLVQLEPHLFVNGDLTVSLCAKNMGLVPMKEENLEESFLSKHALYLAPSGIRMHLAPASKQGYLITPPKHTELLLTTLSVSHGINLQNKKNLKWVAVVPDLGHLNGHTPTIASYLTPLLEAKKLVWPLHLIFAQPVADIENSTSGDPSEFHCLQDALDAIDDFIQLKQTAAYRTPGSSGVLSSNIAGTNPLSSDGAYTEQFQHYKNNSISSQPASYHSVQETNKISPKDFSPNFTGIDKLMLSPSDQFAPAFLNTPNNNINENELFNDRKQTTVSNDLENSPLKTELEANGRSLEKVNNSVSKTGSVDTLHNKEGTLEQREQNENLPSDKSDSMVDKELFGEDEDEDEDLFGDSNKSNSTNESNKSISDEITEDMFEMSDEEENNNNKSINKNNKEMHTDLGKDIPFFPSSEKPNIRTMSGTTKRLNGKRKYLDIPIDEMTLPTSPLYMDPGAPLPVETPRDRCKSVFAPLNFNPIIENNVDNKYKSGGKFSFSPLQKEEALNFDISMADLSSSEEEEDEEENGSSDEDLKSLNVRDDMKPSDNISTNTNIHEPQYINYSSIPSLQDSIIKQENFNSVNDANITSNKEGFNSIWKIPQNDIPQTESPLKTVDSSIQPIESNIKMTLEDNNVTSNPSEFTPNMVNSEISNLPKDKSGIPEFTPADPNLSFESSSSLPFLLRHMPLASIPDIFITPTPVVTISEKEQDILDLIAEQVVTDYNILGNLGIPKIAYRGVKDCQEGLITTTMLQLFSTFDRLNGNDTISKFYNMKQPYVFVKKHHELIKVKHDSQPFIKFLNFRPPNGIKNFKSLLLSSSFKEDCLSFAPTLSQTYINQELGFCELLKLTNEDPPGLMYLKAFDKNKLLLLAAQIVSYCSNNKNSIKNVPPILIILPLDNATLTELVDKANIFQVIKNEVCAKMPNIELYLKVIPMDFIRNALVTVDQYVNVAISIYNMLPPKSVKFTHIAHTLPEKVNFRTMQQQQMQQQQQQQQQNNSTGSSSIIYYDSYIHLAYSRSVDKEWVFAALSDSYGQGSMTKTWYVGNSRGKFDDACNQIWNMALNLASKKFGKICLILTRLNGILPDDELVNWRRLSGRNIHLAVVCVDDNSKISFIDEDKLYPSFKPIYKDTRFGGRMDMTRLDDYEIRDIDQDIHGIVFQHPFPLAHSQHRCAIRSGALIKFKKCDGDTVWDKFAVNLLNCPHSDSTQLLETILEEFRNLAALNVWYGLSDGEDGHIPWHILAVKKMMNTLVHTRVKIANTSAATVHTATSSSIILSDK</sequence>
<keyword evidence="8 10" id="KW-0539">Nucleus</keyword>
<dbReference type="GO" id="GO:0045944">
    <property type="term" value="P:positive regulation of transcription by RNA polymerase II"/>
    <property type="evidence" value="ECO:0007669"/>
    <property type="project" value="TreeGrafter"/>
</dbReference>
<dbReference type="GO" id="GO:0016592">
    <property type="term" value="C:mediator complex"/>
    <property type="evidence" value="ECO:0007669"/>
    <property type="project" value="InterPro"/>
</dbReference>
<dbReference type="InterPro" id="IPR021643">
    <property type="entry name" value="Mediator_Med13_N"/>
</dbReference>
<evidence type="ECO:0000256" key="3">
    <source>
        <dbReference type="ARBA" id="ARBA00019618"/>
    </source>
</evidence>
<dbReference type="InterPro" id="IPR009401">
    <property type="entry name" value="Med13_C"/>
</dbReference>
<feature type="domain" description="Mediator complex subunit Med13 C-terminal" evidence="12">
    <location>
        <begin position="1285"/>
        <end position="1385"/>
    </location>
</feature>
<keyword evidence="6 10" id="KW-0010">Activator</keyword>
<feature type="region of interest" description="Disordered" evidence="11">
    <location>
        <begin position="1121"/>
        <end position="1140"/>
    </location>
</feature>
<feature type="compositionally biased region" description="Low complexity" evidence="11">
    <location>
        <begin position="496"/>
        <end position="510"/>
    </location>
</feature>
<evidence type="ECO:0000256" key="2">
    <source>
        <dbReference type="ARBA" id="ARBA00009354"/>
    </source>
</evidence>
<dbReference type="Proteomes" id="UP000007060">
    <property type="component" value="Unassembled WGS sequence"/>
</dbReference>